<dbReference type="AlphaFoldDB" id="A0A9P6REC8"/>
<name>A0A9P6REC8_9FUNG</name>
<comment type="caution">
    <text evidence="2">The sequence shown here is derived from an EMBL/GenBank/DDBJ whole genome shotgun (WGS) entry which is preliminary data.</text>
</comment>
<protein>
    <submittedName>
        <fullName evidence="2">Uncharacterized protein</fullName>
    </submittedName>
</protein>
<feature type="transmembrane region" description="Helical" evidence="1">
    <location>
        <begin position="288"/>
        <end position="310"/>
    </location>
</feature>
<evidence type="ECO:0000256" key="1">
    <source>
        <dbReference type="SAM" id="Phobius"/>
    </source>
</evidence>
<organism evidence="2 3">
    <name type="scientific">Linnemannia gamsii</name>
    <dbReference type="NCBI Taxonomy" id="64522"/>
    <lineage>
        <taxon>Eukaryota</taxon>
        <taxon>Fungi</taxon>
        <taxon>Fungi incertae sedis</taxon>
        <taxon>Mucoromycota</taxon>
        <taxon>Mortierellomycotina</taxon>
        <taxon>Mortierellomycetes</taxon>
        <taxon>Mortierellales</taxon>
        <taxon>Mortierellaceae</taxon>
        <taxon>Linnemannia</taxon>
    </lineage>
</organism>
<accession>A0A9P6REC8</accession>
<keyword evidence="1" id="KW-0472">Membrane</keyword>
<evidence type="ECO:0000313" key="2">
    <source>
        <dbReference type="EMBL" id="KAG0316792.1"/>
    </source>
</evidence>
<reference evidence="2" key="1">
    <citation type="journal article" date="2020" name="Fungal Divers.">
        <title>Resolving the Mortierellaceae phylogeny through synthesis of multi-gene phylogenetics and phylogenomics.</title>
        <authorList>
            <person name="Vandepol N."/>
            <person name="Liber J."/>
            <person name="Desiro A."/>
            <person name="Na H."/>
            <person name="Kennedy M."/>
            <person name="Barry K."/>
            <person name="Grigoriev I.V."/>
            <person name="Miller A.N."/>
            <person name="O'Donnell K."/>
            <person name="Stajich J.E."/>
            <person name="Bonito G."/>
        </authorList>
    </citation>
    <scope>NUCLEOTIDE SEQUENCE</scope>
    <source>
        <strain evidence="2">NVP60</strain>
    </source>
</reference>
<keyword evidence="1" id="KW-1133">Transmembrane helix</keyword>
<dbReference type="Proteomes" id="UP000823405">
    <property type="component" value="Unassembled WGS sequence"/>
</dbReference>
<proteinExistence type="predicted"/>
<keyword evidence="1" id="KW-0812">Transmembrane</keyword>
<evidence type="ECO:0000313" key="3">
    <source>
        <dbReference type="Proteomes" id="UP000823405"/>
    </source>
</evidence>
<dbReference type="OrthoDB" id="2391692at2759"/>
<keyword evidence="3" id="KW-1185">Reference proteome</keyword>
<gene>
    <name evidence="2" type="ORF">BGZ97_006364</name>
</gene>
<dbReference type="EMBL" id="JAAAIN010000282">
    <property type="protein sequence ID" value="KAG0316792.1"/>
    <property type="molecule type" value="Genomic_DNA"/>
</dbReference>
<sequence length="726" mass="76979">MAAKTPQMMPIPNYHQACLAAATTDPSGQSFYLVGSSTLGSLDVLFMSDIFTAEAKFIGNKNDVGAWNIEARKACFGAPSSKDANAPIKITQFGMATTTYKATDTGSLNRYDISHFPTATPLLALGTYTPSTGTTSSGYTIVFDTAGQGMVYITAGNSMTNNSSTVPSMTLFPGAAVNMNNIVLTENAIPITMTTTGYILDMAKDNFSTVIYSITPGKAYTLQQVFNTSLPPPFTNNMAAAAVGQTIITYTSSLGASAYFSRFDTITGRWTGNNLVTPLAESEKSSPIGAIVGGVLGGLIVIAIAIIFFLRNRRQKARKLAIIPEPEVGTIIATSTTDDIDGSGLGYVQYAPPYPLPPSFIPPPPPFSSIRDNNITKDYDPAHNGNYSLSAQSDLTVLDPTNPYCPSYVSPNSYRNSQTTQTSYMVPNSPEMCQVEPRKSSGSLCPSSPQYIPNRTMDEGFVGRPPQAIEGIAADNANSAVYFVGVPAAIVGRLQVNYVSVANINFPSTSNRVTASIPKLGQWRSKTMIKAIQFNENKSCMNTIRPDAMIGNATRFPGVAYTSRLGNCPSATPLVAVGTVSSYSGKYFKGYSVMFGTAGKGQAFAAVGSSEGTLNSAERVLSLGAPVDVEISGIKLTANAVPVTMGNSAIILDKATDGSTVVYSINPNESVTLKRVSNIGGSPPLSSSMALRALNKQIITYTPSLREVPTFNRFDTTTDTWEDAGL</sequence>